<evidence type="ECO:0000313" key="3">
    <source>
        <dbReference type="Proteomes" id="UP001359559"/>
    </source>
</evidence>
<evidence type="ECO:0000256" key="1">
    <source>
        <dbReference type="SAM" id="MobiDB-lite"/>
    </source>
</evidence>
<reference evidence="2 3" key="1">
    <citation type="submission" date="2024-01" db="EMBL/GenBank/DDBJ databases">
        <title>The genomes of 5 underutilized Papilionoideae crops provide insights into root nodulation and disease resistance.</title>
        <authorList>
            <person name="Yuan L."/>
        </authorList>
    </citation>
    <scope>NUCLEOTIDE SEQUENCE [LARGE SCALE GENOMIC DNA]</scope>
    <source>
        <strain evidence="2">LY-2023</strain>
        <tissue evidence="2">Leaf</tissue>
    </source>
</reference>
<accession>A0AAN9KK85</accession>
<sequence length="77" mass="8955">MRFLKPSSSPTVNQKHNIQLPNKNTHIPPNITLFKLIWSHLTETNGFLPFSSTIQTTHRNYNQNQKPTILLTQIFKV</sequence>
<evidence type="ECO:0000313" key="2">
    <source>
        <dbReference type="EMBL" id="KAK7318972.1"/>
    </source>
</evidence>
<keyword evidence="3" id="KW-1185">Reference proteome</keyword>
<proteinExistence type="predicted"/>
<dbReference type="Proteomes" id="UP001359559">
    <property type="component" value="Unassembled WGS sequence"/>
</dbReference>
<organism evidence="2 3">
    <name type="scientific">Clitoria ternatea</name>
    <name type="common">Butterfly pea</name>
    <dbReference type="NCBI Taxonomy" id="43366"/>
    <lineage>
        <taxon>Eukaryota</taxon>
        <taxon>Viridiplantae</taxon>
        <taxon>Streptophyta</taxon>
        <taxon>Embryophyta</taxon>
        <taxon>Tracheophyta</taxon>
        <taxon>Spermatophyta</taxon>
        <taxon>Magnoliopsida</taxon>
        <taxon>eudicotyledons</taxon>
        <taxon>Gunneridae</taxon>
        <taxon>Pentapetalae</taxon>
        <taxon>rosids</taxon>
        <taxon>fabids</taxon>
        <taxon>Fabales</taxon>
        <taxon>Fabaceae</taxon>
        <taxon>Papilionoideae</taxon>
        <taxon>50 kb inversion clade</taxon>
        <taxon>NPAAA clade</taxon>
        <taxon>indigoferoid/millettioid clade</taxon>
        <taxon>Phaseoleae</taxon>
        <taxon>Clitoria</taxon>
    </lineage>
</organism>
<dbReference type="EMBL" id="JAYKXN010000001">
    <property type="protein sequence ID" value="KAK7318972.1"/>
    <property type="molecule type" value="Genomic_DNA"/>
</dbReference>
<comment type="caution">
    <text evidence="2">The sequence shown here is derived from an EMBL/GenBank/DDBJ whole genome shotgun (WGS) entry which is preliminary data.</text>
</comment>
<dbReference type="AlphaFoldDB" id="A0AAN9KK85"/>
<feature type="region of interest" description="Disordered" evidence="1">
    <location>
        <begin position="1"/>
        <end position="24"/>
    </location>
</feature>
<name>A0AAN9KK85_CLITE</name>
<protein>
    <submittedName>
        <fullName evidence="2">Uncharacterized protein</fullName>
    </submittedName>
</protein>
<gene>
    <name evidence="2" type="ORF">RJT34_03681</name>
</gene>